<gene>
    <name evidence="1" type="ORF">GMARGA_LOCUS28196</name>
</gene>
<organism evidence="1 2">
    <name type="scientific">Gigaspora margarita</name>
    <dbReference type="NCBI Taxonomy" id="4874"/>
    <lineage>
        <taxon>Eukaryota</taxon>
        <taxon>Fungi</taxon>
        <taxon>Fungi incertae sedis</taxon>
        <taxon>Mucoromycota</taxon>
        <taxon>Glomeromycotina</taxon>
        <taxon>Glomeromycetes</taxon>
        <taxon>Diversisporales</taxon>
        <taxon>Gigasporaceae</taxon>
        <taxon>Gigaspora</taxon>
    </lineage>
</organism>
<reference evidence="1 2" key="1">
    <citation type="submission" date="2021-06" db="EMBL/GenBank/DDBJ databases">
        <authorList>
            <person name="Kallberg Y."/>
            <person name="Tangrot J."/>
            <person name="Rosling A."/>
        </authorList>
    </citation>
    <scope>NUCLEOTIDE SEQUENCE [LARGE SCALE GENOMIC DNA]</scope>
    <source>
        <strain evidence="1 2">120-4 pot B 10/14</strain>
    </source>
</reference>
<dbReference type="EMBL" id="CAJVQB010035684">
    <property type="protein sequence ID" value="CAG8822876.1"/>
    <property type="molecule type" value="Genomic_DNA"/>
</dbReference>
<name>A0ABN7W9V3_GIGMA</name>
<dbReference type="Proteomes" id="UP000789901">
    <property type="component" value="Unassembled WGS sequence"/>
</dbReference>
<comment type="caution">
    <text evidence="1">The sequence shown here is derived from an EMBL/GenBank/DDBJ whole genome shotgun (WGS) entry which is preliminary data.</text>
</comment>
<sequence>MIITLPPLPRVITTSLRPIMTPQHRPIQGLTKGHLIPIVNSIIEETDVVNYDPEEDENFLESNPFYYVSREYAQYCLNNDDFSRLSIKDAQNIVDQS</sequence>
<evidence type="ECO:0000313" key="1">
    <source>
        <dbReference type="EMBL" id="CAG8822876.1"/>
    </source>
</evidence>
<evidence type="ECO:0000313" key="2">
    <source>
        <dbReference type="Proteomes" id="UP000789901"/>
    </source>
</evidence>
<protein>
    <submittedName>
        <fullName evidence="1">36533_t:CDS:1</fullName>
    </submittedName>
</protein>
<proteinExistence type="predicted"/>
<keyword evidence="2" id="KW-1185">Reference proteome</keyword>
<accession>A0ABN7W9V3</accession>